<evidence type="ECO:0000313" key="3">
    <source>
        <dbReference type="Proteomes" id="UP000000305"/>
    </source>
</evidence>
<reference evidence="2 3" key="1">
    <citation type="journal article" date="2011" name="Science">
        <title>The ecoresponsive genome of Daphnia pulex.</title>
        <authorList>
            <person name="Colbourne J.K."/>
            <person name="Pfrender M.E."/>
            <person name="Gilbert D."/>
            <person name="Thomas W.K."/>
            <person name="Tucker A."/>
            <person name="Oakley T.H."/>
            <person name="Tokishita S."/>
            <person name="Aerts A."/>
            <person name="Arnold G.J."/>
            <person name="Basu M.K."/>
            <person name="Bauer D.J."/>
            <person name="Caceres C.E."/>
            <person name="Carmel L."/>
            <person name="Casola C."/>
            <person name="Choi J.H."/>
            <person name="Detter J.C."/>
            <person name="Dong Q."/>
            <person name="Dusheyko S."/>
            <person name="Eads B.D."/>
            <person name="Frohlich T."/>
            <person name="Geiler-Samerotte K.A."/>
            <person name="Gerlach D."/>
            <person name="Hatcher P."/>
            <person name="Jogdeo S."/>
            <person name="Krijgsveld J."/>
            <person name="Kriventseva E.V."/>
            <person name="Kultz D."/>
            <person name="Laforsch C."/>
            <person name="Lindquist E."/>
            <person name="Lopez J."/>
            <person name="Manak J.R."/>
            <person name="Muller J."/>
            <person name="Pangilinan J."/>
            <person name="Patwardhan R.P."/>
            <person name="Pitluck S."/>
            <person name="Pritham E.J."/>
            <person name="Rechtsteiner A."/>
            <person name="Rho M."/>
            <person name="Rogozin I.B."/>
            <person name="Sakarya O."/>
            <person name="Salamov A."/>
            <person name="Schaack S."/>
            <person name="Shapiro H."/>
            <person name="Shiga Y."/>
            <person name="Skalitzky C."/>
            <person name="Smith Z."/>
            <person name="Souvorov A."/>
            <person name="Sung W."/>
            <person name="Tang Z."/>
            <person name="Tsuchiya D."/>
            <person name="Tu H."/>
            <person name="Vos H."/>
            <person name="Wang M."/>
            <person name="Wolf Y.I."/>
            <person name="Yamagata H."/>
            <person name="Yamada T."/>
            <person name="Ye Y."/>
            <person name="Shaw J.R."/>
            <person name="Andrews J."/>
            <person name="Crease T.J."/>
            <person name="Tang H."/>
            <person name="Lucas S.M."/>
            <person name="Robertson H.M."/>
            <person name="Bork P."/>
            <person name="Koonin E.V."/>
            <person name="Zdobnov E.M."/>
            <person name="Grigoriev I.V."/>
            <person name="Lynch M."/>
            <person name="Boore J.L."/>
        </authorList>
    </citation>
    <scope>NUCLEOTIDE SEQUENCE [LARGE SCALE GENOMIC DNA]</scope>
</reference>
<dbReference type="FunCoup" id="E9G8W2">
    <property type="interactions" value="201"/>
</dbReference>
<dbReference type="STRING" id="6669.E9G8W2"/>
<dbReference type="SUPFAM" id="SSF48576">
    <property type="entry name" value="Terpenoid synthases"/>
    <property type="match status" value="1"/>
</dbReference>
<evidence type="ECO:0008006" key="4">
    <source>
        <dbReference type="Google" id="ProtNLM"/>
    </source>
</evidence>
<dbReference type="InterPro" id="IPR000092">
    <property type="entry name" value="Polyprenyl_synt"/>
</dbReference>
<dbReference type="GO" id="GO:0006744">
    <property type="term" value="P:ubiquinone biosynthetic process"/>
    <property type="evidence" value="ECO:0000318"/>
    <property type="project" value="GO_Central"/>
</dbReference>
<dbReference type="Pfam" id="PF00348">
    <property type="entry name" value="polyprenyl_synt"/>
    <property type="match status" value="1"/>
</dbReference>
<dbReference type="KEGG" id="dpx:DAPPUDRAFT_194691"/>
<dbReference type="PANTHER" id="PTHR12001">
    <property type="entry name" value="GERANYLGERANYL PYROPHOSPHATE SYNTHASE"/>
    <property type="match status" value="1"/>
</dbReference>
<keyword evidence="1" id="KW-0808">Transferase</keyword>
<dbReference type="InterPro" id="IPR008949">
    <property type="entry name" value="Isoprenoid_synthase_dom_sf"/>
</dbReference>
<dbReference type="Gene3D" id="1.10.600.10">
    <property type="entry name" value="Farnesyl Diphosphate Synthase"/>
    <property type="match status" value="1"/>
</dbReference>
<dbReference type="GO" id="GO:0005739">
    <property type="term" value="C:mitochondrion"/>
    <property type="evidence" value="ECO:0000318"/>
    <property type="project" value="GO_Central"/>
</dbReference>
<sequence length="336" mass="37110">MVSRNGLICWKTLQSGCIRSTNPVNVTISRRLCVSSQICQNNWVQAVSNAEKIVGLPTSFLSLRSEAIDEISNIAVYLKKLIGTGHPLLDTAKNLMYSQDKTNQTRGLLVLLVSKAAKIDQTQDILPKQRTLAEITDLVHAAHLIHTGVINLNTPNESLEMGNKMAVLCGDFLLARSCVLLANLQNLKVVELIAQAISDFSTAEFIDIVANETDSALDRWRYQSKLRYGTLLAHACQSSLILGDNVDLVEFGKYFGLEIALAWQANNEIQSYKNAKEKADHVLFKLFPPGTPFKEVISNFQAVRDTHVDAALQMLGELPKNDASLALCNIARALKY</sequence>
<organism evidence="2 3">
    <name type="scientific">Daphnia pulex</name>
    <name type="common">Water flea</name>
    <dbReference type="NCBI Taxonomy" id="6669"/>
    <lineage>
        <taxon>Eukaryota</taxon>
        <taxon>Metazoa</taxon>
        <taxon>Ecdysozoa</taxon>
        <taxon>Arthropoda</taxon>
        <taxon>Crustacea</taxon>
        <taxon>Branchiopoda</taxon>
        <taxon>Diplostraca</taxon>
        <taxon>Cladocera</taxon>
        <taxon>Anomopoda</taxon>
        <taxon>Daphniidae</taxon>
        <taxon>Daphnia</taxon>
    </lineage>
</organism>
<dbReference type="Proteomes" id="UP000000305">
    <property type="component" value="Unassembled WGS sequence"/>
</dbReference>
<dbReference type="eggNOG" id="KOG0776">
    <property type="taxonomic scope" value="Eukaryota"/>
</dbReference>
<comment type="similarity">
    <text evidence="1">Belongs to the FPP/GGPP synthase family.</text>
</comment>
<evidence type="ECO:0000256" key="1">
    <source>
        <dbReference type="RuleBase" id="RU004466"/>
    </source>
</evidence>
<evidence type="ECO:0000313" key="2">
    <source>
        <dbReference type="EMBL" id="EFX84043.1"/>
    </source>
</evidence>
<name>E9G8W2_DAPPU</name>
<dbReference type="AlphaFoldDB" id="E9G8W2"/>
<dbReference type="GO" id="GO:0004659">
    <property type="term" value="F:prenyltransferase activity"/>
    <property type="evidence" value="ECO:0000318"/>
    <property type="project" value="GO_Central"/>
</dbReference>
<accession>E9G8W2</accession>
<dbReference type="InParanoid" id="E9G8W2"/>
<dbReference type="GO" id="GO:0032476">
    <property type="term" value="C:polyprenyl diphosphate synthase complex"/>
    <property type="evidence" value="ECO:0000318"/>
    <property type="project" value="GO_Central"/>
</dbReference>
<dbReference type="OMA" id="YPTSYFS"/>
<gene>
    <name evidence="2" type="ORF">DAPPUDRAFT_194691</name>
</gene>
<proteinExistence type="inferred from homology"/>
<dbReference type="PhylomeDB" id="E9G8W2"/>
<dbReference type="EMBL" id="GL732535">
    <property type="protein sequence ID" value="EFX84043.1"/>
    <property type="molecule type" value="Genomic_DNA"/>
</dbReference>
<protein>
    <recommendedName>
        <fullName evidence="4">Decaprenyl-diphosphate synthase subunit 2</fullName>
    </recommendedName>
</protein>
<dbReference type="GO" id="GO:0008299">
    <property type="term" value="P:isoprenoid biosynthetic process"/>
    <property type="evidence" value="ECO:0000318"/>
    <property type="project" value="GO_Central"/>
</dbReference>
<dbReference type="OrthoDB" id="9983019at2759"/>
<dbReference type="PANTHER" id="PTHR12001:SF55">
    <property type="entry name" value="ALL TRANS-POLYPRENYL-DIPHOSPHATE SYNTHASE PDSS2"/>
    <property type="match status" value="1"/>
</dbReference>
<dbReference type="GO" id="GO:0042811">
    <property type="term" value="P:pheromone biosynthetic process"/>
    <property type="evidence" value="ECO:0007669"/>
    <property type="project" value="UniProtKB-ARBA"/>
</dbReference>
<keyword evidence="3" id="KW-1185">Reference proteome</keyword>
<dbReference type="HOGENOM" id="CLU_827065_0_0_1"/>